<dbReference type="PANTHER" id="PTHR11067">
    <property type="entry name" value="INOSINE TRIPHOSPHATE PYROPHOSPHATASE/HAM1 PROTEIN"/>
    <property type="match status" value="1"/>
</dbReference>
<keyword evidence="3 7" id="KW-0547">Nucleotide-binding</keyword>
<dbReference type="EC" id="3.6.1.66" evidence="7"/>
<dbReference type="InterPro" id="IPR002637">
    <property type="entry name" value="RdgB/HAM1"/>
</dbReference>
<evidence type="ECO:0000256" key="1">
    <source>
        <dbReference type="ARBA" id="ARBA00008023"/>
    </source>
</evidence>
<dbReference type="NCBIfam" id="TIGR00042">
    <property type="entry name" value="RdgB/HAM1 family non-canonical purine NTP pyrophosphatase"/>
    <property type="match status" value="1"/>
</dbReference>
<comment type="catalytic activity">
    <reaction evidence="7">
        <text>dITP + H2O = dIMP + diphosphate + H(+)</text>
        <dbReference type="Rhea" id="RHEA:28342"/>
        <dbReference type="ChEBI" id="CHEBI:15377"/>
        <dbReference type="ChEBI" id="CHEBI:15378"/>
        <dbReference type="ChEBI" id="CHEBI:33019"/>
        <dbReference type="ChEBI" id="CHEBI:61194"/>
        <dbReference type="ChEBI" id="CHEBI:61382"/>
        <dbReference type="EC" id="3.6.1.66"/>
    </reaction>
</comment>
<dbReference type="InterPro" id="IPR029001">
    <property type="entry name" value="ITPase-like_fam"/>
</dbReference>
<keyword evidence="5 7" id="KW-0460">Magnesium</keyword>
<feature type="binding site" evidence="7">
    <location>
        <position position="191"/>
    </location>
    <ligand>
        <name>substrate</name>
    </ligand>
</feature>
<evidence type="ECO:0000256" key="7">
    <source>
        <dbReference type="HAMAP-Rule" id="MF_01405"/>
    </source>
</evidence>
<proteinExistence type="inferred from homology"/>
<feature type="binding site" evidence="7">
    <location>
        <position position="85"/>
    </location>
    <ligand>
        <name>substrate</name>
    </ligand>
</feature>
<dbReference type="Pfam" id="PF01725">
    <property type="entry name" value="Ham1p_like"/>
    <property type="match status" value="1"/>
</dbReference>
<evidence type="ECO:0000313" key="9">
    <source>
        <dbReference type="EMBL" id="MBY4797435.1"/>
    </source>
</evidence>
<keyword evidence="6 7" id="KW-0546">Nucleotide metabolism</keyword>
<dbReference type="InterPro" id="IPR006141">
    <property type="entry name" value="Intein_N"/>
</dbReference>
<dbReference type="PANTHER" id="PTHR11067:SF9">
    <property type="entry name" value="INOSINE TRIPHOSPHATE PYROPHOSPHATASE"/>
    <property type="match status" value="1"/>
</dbReference>
<evidence type="ECO:0000256" key="4">
    <source>
        <dbReference type="ARBA" id="ARBA00022801"/>
    </source>
</evidence>
<sequence length="214" mass="22139">MGSTNSKGCLNPETTIVVATGNAHKLIEIEEILADVLPDTQFVALGQLGEFPEPEEIGTTFLENARIKARAAVAATGLAAIADDSGLVVDALQGAPGVYSARFAGVHGDDAANNALLLQKLAEVPQAARRARFASTVVLVFPDGRELVGSGTCAGSIGTELVGSHGFGYDPLFLPDATPGRTMAELAPEEKNAISHRFFALTALARAIAAEQSV</sequence>
<comment type="caution">
    <text evidence="9">The sequence shown here is derived from an EMBL/GenBank/DDBJ whole genome shotgun (WGS) entry which is preliminary data.</text>
</comment>
<evidence type="ECO:0000313" key="10">
    <source>
        <dbReference type="Proteomes" id="UP000700908"/>
    </source>
</evidence>
<keyword evidence="10" id="KW-1185">Reference proteome</keyword>
<dbReference type="HAMAP" id="MF_01405">
    <property type="entry name" value="Non_canon_purine_NTPase"/>
    <property type="match status" value="1"/>
</dbReference>
<evidence type="ECO:0000256" key="6">
    <source>
        <dbReference type="ARBA" id="ARBA00023080"/>
    </source>
</evidence>
<feature type="binding site" evidence="7">
    <location>
        <begin position="196"/>
        <end position="197"/>
    </location>
    <ligand>
        <name>substrate</name>
    </ligand>
</feature>
<feature type="active site" description="Proton acceptor" evidence="7">
    <location>
        <position position="84"/>
    </location>
</feature>
<dbReference type="RefSeq" id="WP_222199152.1">
    <property type="nucleotide sequence ID" value="NZ_JAIMFO010000005.1"/>
</dbReference>
<comment type="cofactor">
    <cofactor evidence="7">
        <name>Mg(2+)</name>
        <dbReference type="ChEBI" id="CHEBI:18420"/>
    </cofactor>
    <text evidence="7">Binds 1 Mg(2+) ion per subunit.</text>
</comment>
<feature type="binding site" evidence="7">
    <location>
        <position position="84"/>
    </location>
    <ligand>
        <name>Mg(2+)</name>
        <dbReference type="ChEBI" id="CHEBI:18420"/>
    </ligand>
</feature>
<dbReference type="Proteomes" id="UP000700908">
    <property type="component" value="Unassembled WGS sequence"/>
</dbReference>
<dbReference type="Gene3D" id="3.90.950.10">
    <property type="match status" value="1"/>
</dbReference>
<dbReference type="InterPro" id="IPR020922">
    <property type="entry name" value="dITP/XTP_pyrophosphatase"/>
</dbReference>
<feature type="binding site" evidence="7">
    <location>
        <position position="55"/>
    </location>
    <ligand>
        <name>Mg(2+)</name>
        <dbReference type="ChEBI" id="CHEBI:18420"/>
    </ligand>
</feature>
<feature type="binding site" evidence="7">
    <location>
        <begin position="167"/>
        <end position="170"/>
    </location>
    <ligand>
        <name>substrate</name>
    </ligand>
</feature>
<comment type="similarity">
    <text evidence="1 7 8">Belongs to the HAM1 NTPase family.</text>
</comment>
<name>A0ABS7MLZ5_9ACTN</name>
<dbReference type="PROSITE" id="PS50817">
    <property type="entry name" value="INTEIN_N_TER"/>
    <property type="match status" value="1"/>
</dbReference>
<evidence type="ECO:0000256" key="5">
    <source>
        <dbReference type="ARBA" id="ARBA00022842"/>
    </source>
</evidence>
<evidence type="ECO:0000256" key="2">
    <source>
        <dbReference type="ARBA" id="ARBA00022723"/>
    </source>
</evidence>
<keyword evidence="4 7" id="KW-0378">Hydrolase</keyword>
<protein>
    <recommendedName>
        <fullName evidence="7">dITP/XTP pyrophosphatase</fullName>
        <ecNumber evidence="7">3.6.1.66</ecNumber>
    </recommendedName>
    <alternativeName>
        <fullName evidence="7">Non-canonical purine NTP pyrophosphatase</fullName>
    </alternativeName>
    <alternativeName>
        <fullName evidence="7">Non-standard purine NTP pyrophosphatase</fullName>
    </alternativeName>
    <alternativeName>
        <fullName evidence="7">Nucleoside-triphosphate diphosphatase</fullName>
    </alternativeName>
    <alternativeName>
        <fullName evidence="7">Nucleoside-triphosphate pyrophosphatase</fullName>
        <shortName evidence="7">NTPase</shortName>
    </alternativeName>
</protein>
<keyword evidence="2 7" id="KW-0479">Metal-binding</keyword>
<organism evidence="9 10">
    <name type="scientific">Collinsella ureilytica</name>
    <dbReference type="NCBI Taxonomy" id="2869515"/>
    <lineage>
        <taxon>Bacteria</taxon>
        <taxon>Bacillati</taxon>
        <taxon>Actinomycetota</taxon>
        <taxon>Coriobacteriia</taxon>
        <taxon>Coriobacteriales</taxon>
        <taxon>Coriobacteriaceae</taxon>
        <taxon>Collinsella</taxon>
    </lineage>
</organism>
<evidence type="ECO:0000256" key="8">
    <source>
        <dbReference type="RuleBase" id="RU003781"/>
    </source>
</evidence>
<dbReference type="SUPFAM" id="SSF52972">
    <property type="entry name" value="ITPase-like"/>
    <property type="match status" value="1"/>
</dbReference>
<dbReference type="CDD" id="cd00515">
    <property type="entry name" value="HAM1"/>
    <property type="match status" value="1"/>
</dbReference>
<reference evidence="9 10" key="1">
    <citation type="submission" date="2021-08" db="EMBL/GenBank/DDBJ databases">
        <title>Collinsella faecalis sp. nov. isolated from swine faeces.</title>
        <authorList>
            <person name="Oh B.S."/>
            <person name="Lee J.H."/>
        </authorList>
    </citation>
    <scope>NUCLEOTIDE SEQUENCE [LARGE SCALE GENOMIC DNA]</scope>
    <source>
        <strain evidence="9 10">AGMB00827</strain>
    </source>
</reference>
<dbReference type="EMBL" id="JAIMFO010000005">
    <property type="protein sequence ID" value="MBY4797435.1"/>
    <property type="molecule type" value="Genomic_DNA"/>
</dbReference>
<comment type="catalytic activity">
    <reaction evidence="7">
        <text>XTP + H2O = XMP + diphosphate + H(+)</text>
        <dbReference type="Rhea" id="RHEA:28610"/>
        <dbReference type="ChEBI" id="CHEBI:15377"/>
        <dbReference type="ChEBI" id="CHEBI:15378"/>
        <dbReference type="ChEBI" id="CHEBI:33019"/>
        <dbReference type="ChEBI" id="CHEBI:57464"/>
        <dbReference type="ChEBI" id="CHEBI:61314"/>
        <dbReference type="EC" id="3.6.1.66"/>
    </reaction>
</comment>
<gene>
    <name evidence="9" type="primary">rdgB</name>
    <name evidence="9" type="ORF">K6V98_03560</name>
</gene>
<feature type="binding site" evidence="7">
    <location>
        <begin position="20"/>
        <end position="25"/>
    </location>
    <ligand>
        <name>substrate</name>
    </ligand>
</feature>
<comment type="subunit">
    <text evidence="7">Homodimer.</text>
</comment>
<accession>A0ABS7MLZ5</accession>
<evidence type="ECO:0000256" key="3">
    <source>
        <dbReference type="ARBA" id="ARBA00022741"/>
    </source>
</evidence>
<comment type="catalytic activity">
    <reaction evidence="7">
        <text>ITP + H2O = IMP + diphosphate + H(+)</text>
        <dbReference type="Rhea" id="RHEA:29399"/>
        <dbReference type="ChEBI" id="CHEBI:15377"/>
        <dbReference type="ChEBI" id="CHEBI:15378"/>
        <dbReference type="ChEBI" id="CHEBI:33019"/>
        <dbReference type="ChEBI" id="CHEBI:58053"/>
        <dbReference type="ChEBI" id="CHEBI:61402"/>
        <dbReference type="EC" id="3.6.1.66"/>
    </reaction>
</comment>
<comment type="function">
    <text evidence="7">Pyrophosphatase that catalyzes the hydrolysis of nucleoside triphosphates to their monophosphate derivatives, with a high preference for the non-canonical purine nucleotides XTP (xanthosine triphosphate), dITP (deoxyinosine triphosphate) and ITP. Seems to function as a house-cleaning enzyme that removes non-canonical purine nucleotides from the nucleotide pool, thus preventing their incorporation into DNA/RNA and avoiding chromosomal lesions.</text>
</comment>